<name>D3V302_XENBS</name>
<accession>D3V302</accession>
<dbReference type="Proteomes" id="UP000002045">
    <property type="component" value="Chromosome"/>
</dbReference>
<organism evidence="1 2">
    <name type="scientific">Xenorhabdus bovienii (strain SS-2004)</name>
    <name type="common">Xenorhabdus nematophila subsp. bovienii</name>
    <dbReference type="NCBI Taxonomy" id="406818"/>
    <lineage>
        <taxon>Bacteria</taxon>
        <taxon>Pseudomonadati</taxon>
        <taxon>Pseudomonadota</taxon>
        <taxon>Gammaproteobacteria</taxon>
        <taxon>Enterobacterales</taxon>
        <taxon>Morganellaceae</taxon>
        <taxon>Xenorhabdus</taxon>
    </lineage>
</organism>
<dbReference type="KEGG" id="xbo:XBJ1_1991"/>
<reference evidence="1" key="1">
    <citation type="journal article" date="2011" name="PLoS ONE">
        <title>The entomopathogenic bacterial endosymbionts xenorhabdus and photorhabdus: convergent lifestyles from divergent genomes.</title>
        <authorList>
            <person name="Chaston J.M."/>
            <person name="Suen G."/>
            <person name="Tucker S.L."/>
            <person name="Andersen A.W."/>
            <person name="Bhasin A."/>
            <person name="Bode E."/>
            <person name="Bode H.B."/>
            <person name="Brachmann A.O."/>
            <person name="Cowles C.E."/>
            <person name="Cowles K.N."/>
            <person name="Darby C."/>
            <person name="de Leon L."/>
            <person name="Drace K."/>
            <person name="Du Z."/>
            <person name="Givaudan A."/>
            <person name="Herbert Tran E.E."/>
            <person name="Jewell K.A."/>
            <person name="Knack J.J."/>
            <person name="Krasomil-Osterfeld K.C."/>
            <person name="Kukor R."/>
            <person name="Lanois A."/>
            <person name="Latreille P."/>
            <person name="Leimgruber N.K."/>
            <person name="Lipke C.M."/>
            <person name="Liu R."/>
            <person name="Lu X."/>
            <person name="Martens E.C."/>
            <person name="Marri P.R."/>
            <person name="Medigue C."/>
            <person name="Menard M.L."/>
            <person name="Miller N.M."/>
            <person name="Morales-Soto N."/>
            <person name="Norton S."/>
            <person name="Ogier J.C."/>
            <person name="Orchard S.S."/>
            <person name="Park D."/>
            <person name="Park Y."/>
            <person name="Qurollo B.A."/>
            <person name="Sugar D.R."/>
            <person name="Richards G.R."/>
            <person name="Rouy Z."/>
            <person name="Slominski B."/>
            <person name="Slominski K."/>
            <person name="Snyder H."/>
            <person name="Tjaden B.C."/>
            <person name="van der Hoeven R."/>
            <person name="Welch R.D."/>
            <person name="Wheeler C."/>
            <person name="Xiang B."/>
            <person name="Barbazuk B."/>
            <person name="Gaudriault S."/>
            <person name="Goodner B."/>
            <person name="Slater S.C."/>
            <person name="Forst S."/>
            <person name="Goldman B.S."/>
            <person name="Goodrich-Blair H."/>
        </authorList>
    </citation>
    <scope>NUCLEOTIDE SEQUENCE [LARGE SCALE GENOMIC DNA]</scope>
    <source>
        <strain evidence="1">SS-2004</strain>
    </source>
</reference>
<dbReference type="AlphaFoldDB" id="D3V302"/>
<sequence>MTISVVWLYNCPHSENVIGNNEKPIQGMNNIAKTMTLLILFHCIIFSLSKDKV</sequence>
<protein>
    <submittedName>
        <fullName evidence="1">Uncharacterized protein</fullName>
    </submittedName>
</protein>
<proteinExistence type="predicted"/>
<gene>
    <name evidence="1" type="ordered locus">XBJ1_1991</name>
</gene>
<evidence type="ECO:0000313" key="1">
    <source>
        <dbReference type="EMBL" id="CBJ81117.1"/>
    </source>
</evidence>
<dbReference type="HOGENOM" id="CLU_3067715_0_0_6"/>
<dbReference type="EMBL" id="FN667741">
    <property type="protein sequence ID" value="CBJ81117.1"/>
    <property type="molecule type" value="Genomic_DNA"/>
</dbReference>
<evidence type="ECO:0000313" key="2">
    <source>
        <dbReference type="Proteomes" id="UP000002045"/>
    </source>
</evidence>